<name>A0A7R7ELN2_9FIRM</name>
<dbReference type="InterPro" id="IPR001845">
    <property type="entry name" value="HTH_ArsR_DNA-bd_dom"/>
</dbReference>
<evidence type="ECO:0000256" key="1">
    <source>
        <dbReference type="ARBA" id="ARBA00023015"/>
    </source>
</evidence>
<keyword evidence="2" id="KW-0238">DNA-binding</keyword>
<dbReference type="KEGG" id="ahb:bsdtb5_24760"/>
<feature type="domain" description="HTH arsR-type" evidence="4">
    <location>
        <begin position="283"/>
        <end position="375"/>
    </location>
</feature>
<sequence>MKITVLNKIDYINESDALLTLIAEDYDFEQLREKLLKRYGIDNEKVQDTYYRVTKIYSYMLKHLAEDMDQIRFYYKNIGEYSDNIASFVLLYDFQNISLSIDEIREKVLNISDSERLKEFSNHLNGFYKIGLTDEESEDITTVDLFRKINNSELKAEDKLLIQQIFLDKKKYLNELLSLIEKTTKLFEYFKEDFDYLGNEFYKYWTDFTTHEDLYDYIAKNVNIVFDKNLLGTYLIPNIFYCNRCSFSSRTKEEREDSQKKDSQLFDVFRIGVLFDKNLTSSSRSNDVNEINQALKLLSDKSKFEILMLIKEKSSYGIELAKSLNLSTPTISYHMSALISQGLVRVEKQNNKVFYISNKERIEEILKQIRRYLVE</sequence>
<keyword evidence="6" id="KW-1185">Reference proteome</keyword>
<dbReference type="PANTHER" id="PTHR33154:SF18">
    <property type="entry name" value="ARSENICAL RESISTANCE OPERON REPRESSOR"/>
    <property type="match status" value="1"/>
</dbReference>
<dbReference type="SUPFAM" id="SSF46785">
    <property type="entry name" value="Winged helix' DNA-binding domain"/>
    <property type="match status" value="1"/>
</dbReference>
<dbReference type="CDD" id="cd00090">
    <property type="entry name" value="HTH_ARSR"/>
    <property type="match status" value="1"/>
</dbReference>
<dbReference type="SMART" id="SM00418">
    <property type="entry name" value="HTH_ARSR"/>
    <property type="match status" value="1"/>
</dbReference>
<protein>
    <submittedName>
        <fullName evidence="5">Transcriptional regulator</fullName>
    </submittedName>
</protein>
<dbReference type="Gene3D" id="1.10.10.10">
    <property type="entry name" value="Winged helix-like DNA-binding domain superfamily/Winged helix DNA-binding domain"/>
    <property type="match status" value="1"/>
</dbReference>
<dbReference type="PRINTS" id="PR00778">
    <property type="entry name" value="HTHARSR"/>
</dbReference>
<dbReference type="PROSITE" id="PS50987">
    <property type="entry name" value="HTH_ARSR_2"/>
    <property type="match status" value="1"/>
</dbReference>
<dbReference type="Proteomes" id="UP000595897">
    <property type="component" value="Chromosome"/>
</dbReference>
<organism evidence="5 6">
    <name type="scientific">Anaeromicropila herbilytica</name>
    <dbReference type="NCBI Taxonomy" id="2785025"/>
    <lineage>
        <taxon>Bacteria</taxon>
        <taxon>Bacillati</taxon>
        <taxon>Bacillota</taxon>
        <taxon>Clostridia</taxon>
        <taxon>Lachnospirales</taxon>
        <taxon>Lachnospiraceae</taxon>
        <taxon>Anaeromicropila</taxon>
    </lineage>
</organism>
<evidence type="ECO:0000259" key="4">
    <source>
        <dbReference type="PROSITE" id="PS50987"/>
    </source>
</evidence>
<dbReference type="AlphaFoldDB" id="A0A7R7ELN2"/>
<reference evidence="5 6" key="1">
    <citation type="submission" date="2020-11" db="EMBL/GenBank/DDBJ databases">
        <title>Draft genome sequencing of a Lachnospiraceae strain isolated from anoxic soil subjected to BSD treatment.</title>
        <authorList>
            <person name="Uek A."/>
            <person name="Tonouchi A."/>
        </authorList>
    </citation>
    <scope>NUCLEOTIDE SEQUENCE [LARGE SCALE GENOMIC DNA]</scope>
    <source>
        <strain evidence="5 6">TB5</strain>
    </source>
</reference>
<keyword evidence="1" id="KW-0805">Transcription regulation</keyword>
<dbReference type="InterPro" id="IPR011991">
    <property type="entry name" value="ArsR-like_HTH"/>
</dbReference>
<dbReference type="InterPro" id="IPR036390">
    <property type="entry name" value="WH_DNA-bd_sf"/>
</dbReference>
<evidence type="ECO:0000313" key="5">
    <source>
        <dbReference type="EMBL" id="BCN31181.1"/>
    </source>
</evidence>
<evidence type="ECO:0000256" key="2">
    <source>
        <dbReference type="ARBA" id="ARBA00023125"/>
    </source>
</evidence>
<dbReference type="InterPro" id="IPR051081">
    <property type="entry name" value="HTH_MetalResp_TranReg"/>
</dbReference>
<gene>
    <name evidence="5" type="ORF">bsdtb5_24760</name>
</gene>
<dbReference type="Pfam" id="PF01022">
    <property type="entry name" value="HTH_5"/>
    <property type="match status" value="1"/>
</dbReference>
<dbReference type="GO" id="GO:0003677">
    <property type="term" value="F:DNA binding"/>
    <property type="evidence" value="ECO:0007669"/>
    <property type="project" value="UniProtKB-KW"/>
</dbReference>
<proteinExistence type="predicted"/>
<evidence type="ECO:0000313" key="6">
    <source>
        <dbReference type="Proteomes" id="UP000595897"/>
    </source>
</evidence>
<dbReference type="RefSeq" id="WP_271712324.1">
    <property type="nucleotide sequence ID" value="NZ_AP024169.1"/>
</dbReference>
<dbReference type="GO" id="GO:0003700">
    <property type="term" value="F:DNA-binding transcription factor activity"/>
    <property type="evidence" value="ECO:0007669"/>
    <property type="project" value="InterPro"/>
</dbReference>
<keyword evidence="3" id="KW-0804">Transcription</keyword>
<dbReference type="EMBL" id="AP024169">
    <property type="protein sequence ID" value="BCN31181.1"/>
    <property type="molecule type" value="Genomic_DNA"/>
</dbReference>
<evidence type="ECO:0000256" key="3">
    <source>
        <dbReference type="ARBA" id="ARBA00023163"/>
    </source>
</evidence>
<accession>A0A7R7ELN2</accession>
<dbReference type="PANTHER" id="PTHR33154">
    <property type="entry name" value="TRANSCRIPTIONAL REGULATOR, ARSR FAMILY"/>
    <property type="match status" value="1"/>
</dbReference>
<dbReference type="InterPro" id="IPR036388">
    <property type="entry name" value="WH-like_DNA-bd_sf"/>
</dbReference>